<reference evidence="4" key="1">
    <citation type="submission" date="2015-09" db="EMBL/GenBank/DDBJ databases">
        <authorList>
            <person name="Bertelli C."/>
        </authorList>
    </citation>
    <scope>NUCLEOTIDE SEQUENCE [LARGE SCALE GENOMIC DNA]</scope>
    <source>
        <strain evidence="4">KNic</strain>
    </source>
</reference>
<protein>
    <submittedName>
        <fullName evidence="3">Uncharacterized protein</fullName>
    </submittedName>
</protein>
<proteinExistence type="predicted"/>
<dbReference type="PATRIC" id="fig|389348.3.peg.2267"/>
<dbReference type="InParanoid" id="A0A0U5ETM0"/>
<evidence type="ECO:0000313" key="4">
    <source>
        <dbReference type="Proteomes" id="UP000069902"/>
    </source>
</evidence>
<evidence type="ECO:0000313" key="3">
    <source>
        <dbReference type="EMBL" id="CUI17619.1"/>
    </source>
</evidence>
<keyword evidence="2" id="KW-0472">Membrane</keyword>
<evidence type="ECO:0000256" key="1">
    <source>
        <dbReference type="SAM" id="Coils"/>
    </source>
</evidence>
<accession>A0A0U5ETM0</accession>
<keyword evidence="2" id="KW-1133">Transmembrane helix</keyword>
<dbReference type="KEGG" id="pnl:PNK_2015"/>
<dbReference type="EMBL" id="LN879502">
    <property type="protein sequence ID" value="CUI17619.1"/>
    <property type="molecule type" value="Genomic_DNA"/>
</dbReference>
<feature type="transmembrane region" description="Helical" evidence="2">
    <location>
        <begin position="57"/>
        <end position="75"/>
    </location>
</feature>
<gene>
    <name evidence="3" type="ORF">PNK_2015</name>
</gene>
<evidence type="ECO:0000256" key="2">
    <source>
        <dbReference type="SAM" id="Phobius"/>
    </source>
</evidence>
<organism evidence="3 4">
    <name type="scientific">Candidatus Protochlamydia naegleriophila</name>
    <dbReference type="NCBI Taxonomy" id="389348"/>
    <lineage>
        <taxon>Bacteria</taxon>
        <taxon>Pseudomonadati</taxon>
        <taxon>Chlamydiota</taxon>
        <taxon>Chlamydiia</taxon>
        <taxon>Parachlamydiales</taxon>
        <taxon>Parachlamydiaceae</taxon>
        <taxon>Candidatus Protochlamydia</taxon>
    </lineage>
</organism>
<feature type="coiled-coil region" evidence="1">
    <location>
        <begin position="98"/>
        <end position="125"/>
    </location>
</feature>
<sequence length="190" mass="21288">MIIPINTVAPISYDELYVRNAIGLTNVALCPFLQNMDEGEYIQQQTRMQTPPQPKKSFKFAPLAGIVGAAVGGFFSGGLGFVALACGVGGLALTAKEVVELKAAKEKLLTRMARVSQKISLIQQERFKLHNHSDARQLKLAQEHFENVLRGYETKLLRKYRCDYDSDSDEALYSVNYRGCNFSFNFGERR</sequence>
<dbReference type="RefSeq" id="WP_032123867.1">
    <property type="nucleotide sequence ID" value="NZ_LN879502.1"/>
</dbReference>
<name>A0A0U5ETM0_9BACT</name>
<dbReference type="Proteomes" id="UP000069902">
    <property type="component" value="Chromosome cPNK"/>
</dbReference>
<dbReference type="STRING" id="389348.PNK_2015"/>
<dbReference type="AlphaFoldDB" id="A0A0U5ETM0"/>
<keyword evidence="1" id="KW-0175">Coiled coil</keyword>
<keyword evidence="4" id="KW-1185">Reference proteome</keyword>
<keyword evidence="2" id="KW-0812">Transmembrane</keyword>